<reference evidence="13" key="1">
    <citation type="submission" date="2021-02" db="EMBL/GenBank/DDBJ databases">
        <authorList>
            <person name="Nowell W R."/>
        </authorList>
    </citation>
    <scope>NUCLEOTIDE SEQUENCE</scope>
</reference>
<comment type="subcellular location">
    <subcellularLocation>
        <location evidence="3">Cytoplasm</location>
    </subcellularLocation>
    <subcellularLocation>
        <location evidence="2">Nucleus</location>
    </subcellularLocation>
</comment>
<keyword evidence="7" id="KW-0479">Metal-binding</keyword>
<evidence type="ECO:0000259" key="12">
    <source>
        <dbReference type="SMART" id="SM01027"/>
    </source>
</evidence>
<keyword evidence="11" id="KW-1133">Transmembrane helix</keyword>
<accession>A0A813UJN0</accession>
<dbReference type="InterPro" id="IPR050698">
    <property type="entry name" value="MBL"/>
</dbReference>
<sequence length="524" mass="59569">MLDVVVFWSQWAVKILCLIVVYIWDFLMKYLFIAISKEDFRKVTTDKTTNEGPYTTEDIKNCMKKVTPVSLGQTVKVDNDFEIKAYYAGHVLGAAMFHIRVGQQTLVYTFSLVFKFQGDFNTTADRHLGSAHIDRCRPDILITESTYGSTVRDSRRARERDFMSKVVECVRGGGKVLVPVFAVGRAQELCILLETYLERMNLNVPIFFASGLSEKVNTYYQLFVSWTNEKIQNTFHEKNVFDFKHIKPWDRSYVDRPGSMIVFASPGMLHAGYSLHLFKKWAPDEKNMIIIPGYCVANTVGSKLLLGQKRFLFDGKEIEAKLSVHYMSFSAHADAKGITQLIRQCQPRNVVLVHGEEGVMEFLKGRIQEELKDTCGLSRAEKRSKQMQGVLVIKDGRLRLLRSKDAISELNLKEHVVEFHSKFILKQSTQSKLIVNVADLLQMKMPSNVITILSESEINIDNSKVIVKVRDDHENDNEITISWLLKNEILGHSVTTHLKSYVDQQTSLASSSLMSDSAASPDPA</sequence>
<evidence type="ECO:0000256" key="9">
    <source>
        <dbReference type="ARBA" id="ARBA00022833"/>
    </source>
</evidence>
<dbReference type="SMART" id="SM01027">
    <property type="entry name" value="Beta-Casp"/>
    <property type="match status" value="1"/>
</dbReference>
<gene>
    <name evidence="13" type="ORF">GPM918_LOCUS4879</name>
    <name evidence="14" type="ORF">SRO942_LOCUS4861</name>
</gene>
<dbReference type="GO" id="GO:0016180">
    <property type="term" value="P:snRNA processing"/>
    <property type="evidence" value="ECO:0007669"/>
    <property type="project" value="TreeGrafter"/>
</dbReference>
<dbReference type="GO" id="GO:0016787">
    <property type="term" value="F:hydrolase activity"/>
    <property type="evidence" value="ECO:0007669"/>
    <property type="project" value="UniProtKB-KW"/>
</dbReference>
<evidence type="ECO:0000256" key="4">
    <source>
        <dbReference type="ARBA" id="ARBA00007093"/>
    </source>
</evidence>
<dbReference type="Gene3D" id="3.60.15.10">
    <property type="entry name" value="Ribonuclease Z/Hydroxyacylglutathione hydrolase-like"/>
    <property type="match status" value="1"/>
</dbReference>
<evidence type="ECO:0000313" key="14">
    <source>
        <dbReference type="EMBL" id="CAF3614053.1"/>
    </source>
</evidence>
<name>A0A813UJN0_9BILA</name>
<dbReference type="Proteomes" id="UP000681722">
    <property type="component" value="Unassembled WGS sequence"/>
</dbReference>
<evidence type="ECO:0000313" key="15">
    <source>
        <dbReference type="Proteomes" id="UP000663829"/>
    </source>
</evidence>
<evidence type="ECO:0000256" key="1">
    <source>
        <dbReference type="ARBA" id="ARBA00001947"/>
    </source>
</evidence>
<dbReference type="Pfam" id="PF07521">
    <property type="entry name" value="RMMBL"/>
    <property type="match status" value="1"/>
</dbReference>
<keyword evidence="10" id="KW-0539">Nucleus</keyword>
<proteinExistence type="inferred from homology"/>
<protein>
    <recommendedName>
        <fullName evidence="5">Integrator complex subunit 11</fullName>
    </recommendedName>
</protein>
<feature type="domain" description="Beta-Casp" evidence="12">
    <location>
        <begin position="186"/>
        <end position="304"/>
    </location>
</feature>
<evidence type="ECO:0000256" key="5">
    <source>
        <dbReference type="ARBA" id="ARBA00016810"/>
    </source>
</evidence>
<dbReference type="AlphaFoldDB" id="A0A813UJN0"/>
<keyword evidence="15" id="KW-1185">Reference proteome</keyword>
<dbReference type="Gene3D" id="3.40.50.10890">
    <property type="match status" value="1"/>
</dbReference>
<dbReference type="GO" id="GO:0004521">
    <property type="term" value="F:RNA endonuclease activity"/>
    <property type="evidence" value="ECO:0007669"/>
    <property type="project" value="TreeGrafter"/>
</dbReference>
<evidence type="ECO:0000256" key="10">
    <source>
        <dbReference type="ARBA" id="ARBA00023242"/>
    </source>
</evidence>
<evidence type="ECO:0000313" key="13">
    <source>
        <dbReference type="EMBL" id="CAF0827571.1"/>
    </source>
</evidence>
<comment type="caution">
    <text evidence="13">The sequence shown here is derived from an EMBL/GenBank/DDBJ whole genome shotgun (WGS) entry which is preliminary data.</text>
</comment>
<dbReference type="PANTHER" id="PTHR11203:SF37">
    <property type="entry name" value="INTEGRATOR COMPLEX SUBUNIT 11"/>
    <property type="match status" value="1"/>
</dbReference>
<dbReference type="EMBL" id="CAJOBC010000676">
    <property type="protein sequence ID" value="CAF3614053.1"/>
    <property type="molecule type" value="Genomic_DNA"/>
</dbReference>
<dbReference type="Proteomes" id="UP000663829">
    <property type="component" value="Unassembled WGS sequence"/>
</dbReference>
<dbReference type="PANTHER" id="PTHR11203">
    <property type="entry name" value="CLEAVAGE AND POLYADENYLATION SPECIFICITY FACTOR FAMILY MEMBER"/>
    <property type="match status" value="1"/>
</dbReference>
<comment type="cofactor">
    <cofactor evidence="1">
        <name>Zn(2+)</name>
        <dbReference type="ChEBI" id="CHEBI:29105"/>
    </cofactor>
</comment>
<dbReference type="InterPro" id="IPR036866">
    <property type="entry name" value="RibonucZ/Hydroxyglut_hydro"/>
</dbReference>
<dbReference type="SUPFAM" id="SSF56281">
    <property type="entry name" value="Metallo-hydrolase/oxidoreductase"/>
    <property type="match status" value="1"/>
</dbReference>
<evidence type="ECO:0000256" key="11">
    <source>
        <dbReference type="SAM" id="Phobius"/>
    </source>
</evidence>
<keyword evidence="8" id="KW-0378">Hydrolase</keyword>
<evidence type="ECO:0000256" key="2">
    <source>
        <dbReference type="ARBA" id="ARBA00004123"/>
    </source>
</evidence>
<evidence type="ECO:0000256" key="3">
    <source>
        <dbReference type="ARBA" id="ARBA00004496"/>
    </source>
</evidence>
<dbReference type="Pfam" id="PF16661">
    <property type="entry name" value="Lactamase_B_6"/>
    <property type="match status" value="1"/>
</dbReference>
<evidence type="ECO:0000256" key="7">
    <source>
        <dbReference type="ARBA" id="ARBA00022723"/>
    </source>
</evidence>
<feature type="transmembrane region" description="Helical" evidence="11">
    <location>
        <begin position="12"/>
        <end position="32"/>
    </location>
</feature>
<dbReference type="InterPro" id="IPR011108">
    <property type="entry name" value="RMMBL"/>
</dbReference>
<evidence type="ECO:0000256" key="8">
    <source>
        <dbReference type="ARBA" id="ARBA00022801"/>
    </source>
</evidence>
<dbReference type="GO" id="GO:0005737">
    <property type="term" value="C:cytoplasm"/>
    <property type="evidence" value="ECO:0007669"/>
    <property type="project" value="UniProtKB-SubCell"/>
</dbReference>
<dbReference type="GO" id="GO:0046872">
    <property type="term" value="F:metal ion binding"/>
    <property type="evidence" value="ECO:0007669"/>
    <property type="project" value="UniProtKB-KW"/>
</dbReference>
<keyword evidence="9" id="KW-0862">Zinc</keyword>
<keyword evidence="6" id="KW-0963">Cytoplasm</keyword>
<comment type="similarity">
    <text evidence="4">Belongs to the metallo-beta-lactamase superfamily. RNA-metabolizing metallo-beta-lactamase-like family. INTS11 subfamily.</text>
</comment>
<dbReference type="OrthoDB" id="10249535at2759"/>
<keyword evidence="11" id="KW-0472">Membrane</keyword>
<dbReference type="Pfam" id="PF10996">
    <property type="entry name" value="Beta-Casp"/>
    <property type="match status" value="1"/>
</dbReference>
<keyword evidence="11" id="KW-0812">Transmembrane</keyword>
<dbReference type="EMBL" id="CAJNOQ010000681">
    <property type="protein sequence ID" value="CAF0827571.1"/>
    <property type="molecule type" value="Genomic_DNA"/>
</dbReference>
<dbReference type="FunFam" id="3.40.50.10890:FF:000002">
    <property type="entry name" value="Integrator complex subunit 11"/>
    <property type="match status" value="1"/>
</dbReference>
<evidence type="ECO:0000256" key="6">
    <source>
        <dbReference type="ARBA" id="ARBA00022490"/>
    </source>
</evidence>
<dbReference type="GO" id="GO:0005634">
    <property type="term" value="C:nucleus"/>
    <property type="evidence" value="ECO:0007669"/>
    <property type="project" value="UniProtKB-SubCell"/>
</dbReference>
<dbReference type="InterPro" id="IPR001279">
    <property type="entry name" value="Metallo-B-lactamas"/>
</dbReference>
<organism evidence="13 15">
    <name type="scientific">Didymodactylos carnosus</name>
    <dbReference type="NCBI Taxonomy" id="1234261"/>
    <lineage>
        <taxon>Eukaryota</taxon>
        <taxon>Metazoa</taxon>
        <taxon>Spiralia</taxon>
        <taxon>Gnathifera</taxon>
        <taxon>Rotifera</taxon>
        <taxon>Eurotatoria</taxon>
        <taxon>Bdelloidea</taxon>
        <taxon>Philodinida</taxon>
        <taxon>Philodinidae</taxon>
        <taxon>Didymodactylos</taxon>
    </lineage>
</organism>
<dbReference type="InterPro" id="IPR022712">
    <property type="entry name" value="Beta_Casp"/>
</dbReference>